<dbReference type="SUPFAM" id="SSF47090">
    <property type="entry name" value="PGBD-like"/>
    <property type="match status" value="1"/>
</dbReference>
<dbReference type="Proteomes" id="UP000564885">
    <property type="component" value="Unassembled WGS sequence"/>
</dbReference>
<evidence type="ECO:0000313" key="4">
    <source>
        <dbReference type="Proteomes" id="UP000564885"/>
    </source>
</evidence>
<dbReference type="Gene3D" id="1.10.101.10">
    <property type="entry name" value="PGBD-like superfamily/PGBD"/>
    <property type="match status" value="1"/>
</dbReference>
<comment type="caution">
    <text evidence="3">The sequence shown here is derived from an EMBL/GenBank/DDBJ whole genome shotgun (WGS) entry which is preliminary data.</text>
</comment>
<protein>
    <submittedName>
        <fullName evidence="3">Peptidoglycan-binding protein</fullName>
    </submittedName>
</protein>
<dbReference type="EMBL" id="JABEPP010000002">
    <property type="protein sequence ID" value="NNM72666.1"/>
    <property type="molecule type" value="Genomic_DNA"/>
</dbReference>
<evidence type="ECO:0000256" key="1">
    <source>
        <dbReference type="SAM" id="MobiDB-lite"/>
    </source>
</evidence>
<dbReference type="InterPro" id="IPR002477">
    <property type="entry name" value="Peptidoglycan-bd-like"/>
</dbReference>
<reference evidence="3 4" key="1">
    <citation type="submission" date="2020-04" db="EMBL/GenBank/DDBJ databases">
        <title>Enterovirga sp. isolate from soil.</title>
        <authorList>
            <person name="Chea S."/>
            <person name="Kim D.-U."/>
        </authorList>
    </citation>
    <scope>NUCLEOTIDE SEQUENCE [LARGE SCALE GENOMIC DNA]</scope>
    <source>
        <strain evidence="3 4">DB1703</strain>
    </source>
</reference>
<accession>A0A849HYR1</accession>
<dbReference type="RefSeq" id="WP_171218118.1">
    <property type="nucleotide sequence ID" value="NZ_JABEPP010000002.1"/>
</dbReference>
<organism evidence="3 4">
    <name type="scientific">Enterovirga aerilata</name>
    <dbReference type="NCBI Taxonomy" id="2730920"/>
    <lineage>
        <taxon>Bacteria</taxon>
        <taxon>Pseudomonadati</taxon>
        <taxon>Pseudomonadota</taxon>
        <taxon>Alphaproteobacteria</taxon>
        <taxon>Hyphomicrobiales</taxon>
        <taxon>Methylobacteriaceae</taxon>
        <taxon>Enterovirga</taxon>
    </lineage>
</organism>
<proteinExistence type="predicted"/>
<dbReference type="Pfam" id="PF01471">
    <property type="entry name" value="PG_binding_1"/>
    <property type="match status" value="1"/>
</dbReference>
<feature type="domain" description="Peptidoglycan binding-like" evidence="2">
    <location>
        <begin position="154"/>
        <end position="209"/>
    </location>
</feature>
<dbReference type="AlphaFoldDB" id="A0A849HYR1"/>
<evidence type="ECO:0000259" key="2">
    <source>
        <dbReference type="Pfam" id="PF01471"/>
    </source>
</evidence>
<feature type="region of interest" description="Disordered" evidence="1">
    <location>
        <begin position="1"/>
        <end position="26"/>
    </location>
</feature>
<gene>
    <name evidence="3" type="ORF">HJG44_09755</name>
</gene>
<sequence>MRQDRGRMGQGRAAARQPGPGPSRLGRVLAPALRFVGNRPGLVLAATAILGTTGAVGWNALHQANRHPAPLFKPKPAVQAEAPRRAEAAPAAAPAAVPMPVPRPDPATVGSLAAAPAASSVPAVKVAAPGADPIGNLIRGGEPGAPRPAEAKPDPRVISVQKALAKLGYGPLKADGYLGATTRQALERFERDNKLPVTGGLGIRTTRQLAAASGTQIE</sequence>
<dbReference type="InterPro" id="IPR036365">
    <property type="entry name" value="PGBD-like_sf"/>
</dbReference>
<keyword evidence="4" id="KW-1185">Reference proteome</keyword>
<evidence type="ECO:0000313" key="3">
    <source>
        <dbReference type="EMBL" id="NNM72666.1"/>
    </source>
</evidence>
<name>A0A849HYR1_9HYPH</name>
<dbReference type="InterPro" id="IPR036366">
    <property type="entry name" value="PGBDSf"/>
</dbReference>